<comment type="caution">
    <text evidence="2">The sequence shown here is derived from an EMBL/GenBank/DDBJ whole genome shotgun (WGS) entry which is preliminary data.</text>
</comment>
<accession>A0ABW9KHF5</accession>
<dbReference type="Gene3D" id="3.10.180.10">
    <property type="entry name" value="2,3-Dihydroxybiphenyl 1,2-Dioxygenase, domain 1"/>
    <property type="match status" value="1"/>
</dbReference>
<dbReference type="PANTHER" id="PTHR36437:SF2">
    <property type="entry name" value="GLYOXALASE_BLEOMYCIN RESISTANCE PROTEIN_DIOXYGENASE"/>
    <property type="match status" value="1"/>
</dbReference>
<dbReference type="Pfam" id="PF00903">
    <property type="entry name" value="Glyoxalase"/>
    <property type="match status" value="1"/>
</dbReference>
<keyword evidence="3" id="KW-1185">Reference proteome</keyword>
<reference evidence="2 3" key="1">
    <citation type="submission" date="2024-12" db="EMBL/GenBank/DDBJ databases">
        <authorList>
            <person name="Lee Y."/>
        </authorList>
    </citation>
    <scope>NUCLEOTIDE SEQUENCE [LARGE SCALE GENOMIC DNA]</scope>
    <source>
        <strain evidence="2 3">03SUJ4</strain>
    </source>
</reference>
<evidence type="ECO:0000313" key="2">
    <source>
        <dbReference type="EMBL" id="MFN2974968.1"/>
    </source>
</evidence>
<name>A0ABW9KHF5_9BACT</name>
<dbReference type="InterPro" id="IPR029068">
    <property type="entry name" value="Glyas_Bleomycin-R_OHBP_Dase"/>
</dbReference>
<dbReference type="InterPro" id="IPR037523">
    <property type="entry name" value="VOC_core"/>
</dbReference>
<dbReference type="PANTHER" id="PTHR36437">
    <property type="entry name" value="GLYOXALASE/BLEOMYCIN RESISTANCE PROTEIN/DIOXYGENASE"/>
    <property type="match status" value="1"/>
</dbReference>
<dbReference type="SUPFAM" id="SSF54593">
    <property type="entry name" value="Glyoxalase/Bleomycin resistance protein/Dihydroxybiphenyl dioxygenase"/>
    <property type="match status" value="1"/>
</dbReference>
<evidence type="ECO:0000313" key="3">
    <source>
        <dbReference type="Proteomes" id="UP001634747"/>
    </source>
</evidence>
<dbReference type="InterPro" id="IPR004360">
    <property type="entry name" value="Glyas_Fos-R_dOase_dom"/>
</dbReference>
<sequence>MIRGIKFVSIPVLDQDRALHFYTEKLGMRVQTDQAFSPTQRWIELAFSGAETGLVLFTPPGHEDRIGSFQPMSLWCDDVRATAAILKGKGVQFEQEPKQEQWGTSAIFLDGDGNRFVLSSR</sequence>
<dbReference type="Proteomes" id="UP001634747">
    <property type="component" value="Unassembled WGS sequence"/>
</dbReference>
<protein>
    <submittedName>
        <fullName evidence="2">VOC family protein</fullName>
    </submittedName>
</protein>
<gene>
    <name evidence="2" type="ORF">ACK2TP_04270</name>
</gene>
<proteinExistence type="predicted"/>
<feature type="domain" description="VOC" evidence="1">
    <location>
        <begin position="4"/>
        <end position="121"/>
    </location>
</feature>
<dbReference type="RefSeq" id="WP_263413491.1">
    <property type="nucleotide sequence ID" value="NZ_BAABBH010000001.1"/>
</dbReference>
<organism evidence="2 3">
    <name type="scientific">Terriglobus aquaticus</name>
    <dbReference type="NCBI Taxonomy" id="940139"/>
    <lineage>
        <taxon>Bacteria</taxon>
        <taxon>Pseudomonadati</taxon>
        <taxon>Acidobacteriota</taxon>
        <taxon>Terriglobia</taxon>
        <taxon>Terriglobales</taxon>
        <taxon>Acidobacteriaceae</taxon>
        <taxon>Terriglobus</taxon>
    </lineage>
</organism>
<evidence type="ECO:0000259" key="1">
    <source>
        <dbReference type="PROSITE" id="PS51819"/>
    </source>
</evidence>
<dbReference type="EMBL" id="JBJYXY010000001">
    <property type="protein sequence ID" value="MFN2974968.1"/>
    <property type="molecule type" value="Genomic_DNA"/>
</dbReference>
<dbReference type="PROSITE" id="PS51819">
    <property type="entry name" value="VOC"/>
    <property type="match status" value="1"/>
</dbReference>